<reference evidence="2" key="2">
    <citation type="submission" date="2020-09" db="EMBL/GenBank/DDBJ databases">
        <authorList>
            <person name="Sun Q."/>
            <person name="Ohkuma M."/>
        </authorList>
    </citation>
    <scope>NUCLEOTIDE SEQUENCE</scope>
    <source>
        <strain evidence="2">JCM 5069</strain>
    </source>
</reference>
<protein>
    <submittedName>
        <fullName evidence="2">Uncharacterized protein</fullName>
    </submittedName>
</protein>
<feature type="compositionally biased region" description="Basic and acidic residues" evidence="1">
    <location>
        <begin position="27"/>
        <end position="38"/>
    </location>
</feature>
<gene>
    <name evidence="2" type="ORF">GCM10018793_34430</name>
</gene>
<comment type="caution">
    <text evidence="2">The sequence shown here is derived from an EMBL/GenBank/DDBJ whole genome shotgun (WGS) entry which is preliminary data.</text>
</comment>
<name>A0A919G9N2_9ACTN</name>
<feature type="region of interest" description="Disordered" evidence="1">
    <location>
        <begin position="1"/>
        <end position="129"/>
    </location>
</feature>
<reference evidence="2" key="1">
    <citation type="journal article" date="2014" name="Int. J. Syst. Evol. Microbiol.">
        <title>Complete genome sequence of Corynebacterium casei LMG S-19264T (=DSM 44701T), isolated from a smear-ripened cheese.</title>
        <authorList>
            <consortium name="US DOE Joint Genome Institute (JGI-PGF)"/>
            <person name="Walter F."/>
            <person name="Albersmeier A."/>
            <person name="Kalinowski J."/>
            <person name="Ruckert C."/>
        </authorList>
    </citation>
    <scope>NUCLEOTIDE SEQUENCE</scope>
    <source>
        <strain evidence="2">JCM 5069</strain>
    </source>
</reference>
<proteinExistence type="predicted"/>
<accession>A0A919G9N2</accession>
<dbReference type="EMBL" id="BNCD01000009">
    <property type="protein sequence ID" value="GHH80103.1"/>
    <property type="molecule type" value="Genomic_DNA"/>
</dbReference>
<evidence type="ECO:0000313" key="2">
    <source>
        <dbReference type="EMBL" id="GHH80103.1"/>
    </source>
</evidence>
<evidence type="ECO:0000313" key="3">
    <source>
        <dbReference type="Proteomes" id="UP000603708"/>
    </source>
</evidence>
<organism evidence="2 3">
    <name type="scientific">Streptomyces sulfonofaciens</name>
    <dbReference type="NCBI Taxonomy" id="68272"/>
    <lineage>
        <taxon>Bacteria</taxon>
        <taxon>Bacillati</taxon>
        <taxon>Actinomycetota</taxon>
        <taxon>Actinomycetes</taxon>
        <taxon>Kitasatosporales</taxon>
        <taxon>Streptomycetaceae</taxon>
        <taxon>Streptomyces</taxon>
    </lineage>
</organism>
<evidence type="ECO:0000256" key="1">
    <source>
        <dbReference type="SAM" id="MobiDB-lite"/>
    </source>
</evidence>
<dbReference type="Proteomes" id="UP000603708">
    <property type="component" value="Unassembled WGS sequence"/>
</dbReference>
<sequence>MPGTVGPRTPADDAVTGRCGRRPAGGQHERHDEERGGGEVDTGSDEAVGRRGCVGSGRRPRHGHGERRHEDDGGTVGAGDEQLGAGLEQAGTAQDQAAVTGTSTQPRAGEGATSPPARVAITRVAVTTG</sequence>
<keyword evidence="3" id="KW-1185">Reference proteome</keyword>
<dbReference type="AlphaFoldDB" id="A0A919G9N2"/>
<feature type="compositionally biased region" description="Polar residues" evidence="1">
    <location>
        <begin position="91"/>
        <end position="106"/>
    </location>
</feature>